<dbReference type="GO" id="GO:1905515">
    <property type="term" value="P:non-motile cilium assembly"/>
    <property type="evidence" value="ECO:0007669"/>
    <property type="project" value="InterPro"/>
</dbReference>
<dbReference type="PANTHER" id="PTHR31191">
    <property type="entry name" value="CENTROSOMAL PROTEIN CEP126"/>
    <property type="match status" value="1"/>
</dbReference>
<dbReference type="AlphaFoldDB" id="A0A3B4FP66"/>
<sequence length="767" mass="86834">MHVWRSPAPSAGHKRNNLSWLDHASLEKERQLLVEEQKICKSRARKFSLETNRRRKALDERRKQWDVQEQCLRDRILQQRRLQVQDATERFQRAHLPPSERRRQCYHLSDSCLSESLSSKDSLENEDFNHLTKTLQSSYSSLLLGTERTHQDLRKQNDLCHQTSDFSAMMLLGDNLVQANKRHEPNQKKLDESGWYNNKINVSKASWEFTSIEQRLKTEIQPALNNCNLSAHSENVSADLEPYEMKTRQNSPGGNIIIANIAALGNAALDSSYPKQEGLLAPKQERIQDDRQLKYPTTEIPLLAKNSNSKDILFGDPPKPNIFLYNSTTDNLSRESALQQTGKENSALSSHKECSASTNNLNKVTNSDSNTKKPINTKPMEHTCLSNIQSDTYKCLECPEKEVEKIPLSIETSDSVCEVRYSKGILKKQSKYMDSTCVYGSGNLIFAKQVALAIRDSVELARRKTRDLEGNNTVKKKLRWFDEVHVEKEKDKQNKMKGKSFNLCQPKNNSNDHQLSLSAFSGTPKTGPGMTPAASTGYQFTKEAWADVQVNLPQQQTDEVKVHRNSIRASAPKVPRKEHFGRAGPVSSRTRKGTVIRPQSATEVSQIAKTQGKVMVPRPPPRMESAEEKTPCITKIPYGRDHASAINKRAMAVEQVLNKNNSEGHSASCINKVRVSAFNVISDFESAAQLHLTEVHAKGHLEEKGIVAAMETVQTQRSGTVDQYSQQQELTSISLEEKKILLCLDRLNHQLQCKHFVKAVKIRPEFF</sequence>
<dbReference type="PANTHER" id="PTHR31191:SF4">
    <property type="entry name" value="CENTROSOMAL PROTEIN OF 126 KDA"/>
    <property type="match status" value="1"/>
</dbReference>
<name>A0A3B4FP66_9CICH</name>
<evidence type="ECO:0000256" key="1">
    <source>
        <dbReference type="SAM" id="MobiDB-lite"/>
    </source>
</evidence>
<feature type="region of interest" description="Disordered" evidence="1">
    <location>
        <begin position="572"/>
        <end position="596"/>
    </location>
</feature>
<dbReference type="GeneTree" id="ENSGT00390000013786"/>
<accession>A0A3B4FP66</accession>
<dbReference type="GO" id="GO:0097546">
    <property type="term" value="C:ciliary base"/>
    <property type="evidence" value="ECO:0007669"/>
    <property type="project" value="InterPro"/>
</dbReference>
<dbReference type="InterPro" id="IPR028257">
    <property type="entry name" value="CEP126"/>
</dbReference>
<evidence type="ECO:0000313" key="2">
    <source>
        <dbReference type="Ensembl" id="ENSPNYP00000012400.1"/>
    </source>
</evidence>
<dbReference type="GO" id="GO:0031122">
    <property type="term" value="P:cytoplasmic microtubule organization"/>
    <property type="evidence" value="ECO:0007669"/>
    <property type="project" value="InterPro"/>
</dbReference>
<dbReference type="Ensembl" id="ENSPNYT00000012704.1">
    <property type="protein sequence ID" value="ENSPNYP00000012400.1"/>
    <property type="gene ID" value="ENSPNYG00000009405.1"/>
</dbReference>
<proteinExistence type="predicted"/>
<dbReference type="GO" id="GO:0005813">
    <property type="term" value="C:centrosome"/>
    <property type="evidence" value="ECO:0007669"/>
    <property type="project" value="InterPro"/>
</dbReference>
<organism evidence="2">
    <name type="scientific">Pundamilia nyererei</name>
    <dbReference type="NCBI Taxonomy" id="303518"/>
    <lineage>
        <taxon>Eukaryota</taxon>
        <taxon>Metazoa</taxon>
        <taxon>Chordata</taxon>
        <taxon>Craniata</taxon>
        <taxon>Vertebrata</taxon>
        <taxon>Euteleostomi</taxon>
        <taxon>Actinopterygii</taxon>
        <taxon>Neopterygii</taxon>
        <taxon>Teleostei</taxon>
        <taxon>Neoteleostei</taxon>
        <taxon>Acanthomorphata</taxon>
        <taxon>Ovalentaria</taxon>
        <taxon>Cichlomorphae</taxon>
        <taxon>Cichliformes</taxon>
        <taxon>Cichlidae</taxon>
        <taxon>African cichlids</taxon>
        <taxon>Pseudocrenilabrinae</taxon>
        <taxon>Haplochromini</taxon>
        <taxon>Pundamilia</taxon>
    </lineage>
</organism>
<protein>
    <recommendedName>
        <fullName evidence="3">Centrosomal protein 126</fullName>
    </recommendedName>
</protein>
<evidence type="ECO:0008006" key="3">
    <source>
        <dbReference type="Google" id="ProtNLM"/>
    </source>
</evidence>
<dbReference type="Pfam" id="PF15352">
    <property type="entry name" value="K1377"/>
    <property type="match status" value="2"/>
</dbReference>
<feature type="region of interest" description="Disordered" evidence="1">
    <location>
        <begin position="343"/>
        <end position="378"/>
    </location>
</feature>
<dbReference type="GO" id="GO:0007052">
    <property type="term" value="P:mitotic spindle organization"/>
    <property type="evidence" value="ECO:0007669"/>
    <property type="project" value="InterPro"/>
</dbReference>
<reference evidence="2" key="1">
    <citation type="submission" date="2023-09" db="UniProtKB">
        <authorList>
            <consortium name="Ensembl"/>
        </authorList>
    </citation>
    <scope>IDENTIFICATION</scope>
</reference>
<feature type="compositionally biased region" description="Polar residues" evidence="1">
    <location>
        <begin position="343"/>
        <end position="374"/>
    </location>
</feature>
<dbReference type="GO" id="GO:0030496">
    <property type="term" value="C:midbody"/>
    <property type="evidence" value="ECO:0007669"/>
    <property type="project" value="TreeGrafter"/>
</dbReference>
<dbReference type="STRING" id="303518.ENSPNYP00000012400"/>